<feature type="binding site" evidence="5">
    <location>
        <position position="424"/>
    </location>
    <ligand>
        <name>pyridoxal 5'-phosphate</name>
        <dbReference type="ChEBI" id="CHEBI:597326"/>
    </ligand>
</feature>
<dbReference type="InterPro" id="IPR002986">
    <property type="entry name" value="DAP_deCOOHase_LysA"/>
</dbReference>
<dbReference type="STRING" id="688867.SAMN05660236_3069"/>
<dbReference type="PRINTS" id="PR01181">
    <property type="entry name" value="DAPDCRBXLASE"/>
</dbReference>
<keyword evidence="5" id="KW-0028">Amino-acid biosynthesis</keyword>
<evidence type="ECO:0000259" key="10">
    <source>
        <dbReference type="Pfam" id="PF02784"/>
    </source>
</evidence>
<dbReference type="UniPathway" id="UPA00034">
    <property type="reaction ID" value="UER00027"/>
</dbReference>
<dbReference type="InterPro" id="IPR022643">
    <property type="entry name" value="De-COase2_C"/>
</dbReference>
<protein>
    <recommendedName>
        <fullName evidence="5 6">Diaminopimelate decarboxylase</fullName>
        <shortName evidence="5">DAP decarboxylase</shortName>
        <shortName evidence="5">DAPDC</shortName>
        <ecNumber evidence="5 6">4.1.1.20</ecNumber>
    </recommendedName>
</protein>
<dbReference type="PANTHER" id="PTHR43727">
    <property type="entry name" value="DIAMINOPIMELATE DECARBOXYLASE"/>
    <property type="match status" value="1"/>
</dbReference>
<reference evidence="11 12" key="1">
    <citation type="submission" date="2017-02" db="EMBL/GenBank/DDBJ databases">
        <authorList>
            <person name="Peterson S.W."/>
        </authorList>
    </citation>
    <scope>NUCLEOTIDE SEQUENCE [LARGE SCALE GENOMIC DNA]</scope>
    <source>
        <strain evidence="11 12">DSM 25262</strain>
    </source>
</reference>
<accession>A0A1T5LFE4</accession>
<dbReference type="PRINTS" id="PR01179">
    <property type="entry name" value="ODADCRBXLASE"/>
</dbReference>
<evidence type="ECO:0000256" key="3">
    <source>
        <dbReference type="ARBA" id="ARBA00022898"/>
    </source>
</evidence>
<dbReference type="HAMAP" id="MF_02120">
    <property type="entry name" value="LysA"/>
    <property type="match status" value="1"/>
</dbReference>
<evidence type="ECO:0000256" key="4">
    <source>
        <dbReference type="ARBA" id="ARBA00023239"/>
    </source>
</evidence>
<dbReference type="SUPFAM" id="SSF51419">
    <property type="entry name" value="PLP-binding barrel"/>
    <property type="match status" value="1"/>
</dbReference>
<keyword evidence="2 5" id="KW-0210">Decarboxylase</keyword>
<comment type="cofactor">
    <cofactor evidence="1 5 7 8">
        <name>pyridoxal 5'-phosphate</name>
        <dbReference type="ChEBI" id="CHEBI:597326"/>
    </cofactor>
</comment>
<evidence type="ECO:0000256" key="5">
    <source>
        <dbReference type="HAMAP-Rule" id="MF_02120"/>
    </source>
</evidence>
<feature type="binding site" evidence="5">
    <location>
        <position position="366"/>
    </location>
    <ligand>
        <name>substrate</name>
    </ligand>
</feature>
<dbReference type="Gene3D" id="3.20.20.10">
    <property type="entry name" value="Alanine racemase"/>
    <property type="match status" value="1"/>
</dbReference>
<dbReference type="InterPro" id="IPR022653">
    <property type="entry name" value="De-COase2_pyr-phos_BS"/>
</dbReference>
<evidence type="ECO:0000256" key="8">
    <source>
        <dbReference type="RuleBase" id="RU003738"/>
    </source>
</evidence>
<dbReference type="PROSITE" id="PS00878">
    <property type="entry name" value="ODR_DC_2_1"/>
    <property type="match status" value="1"/>
</dbReference>
<keyword evidence="12" id="KW-1185">Reference proteome</keyword>
<sequence>MGLNKVSKNEKLIVSRLKSNQAMDFFSMYKEQRKNPANRSGLSGNTMNPDIYLRPLKFNMESTQGMYTIQGIDVLKLASQFGTPLYVYDGAKIASQVSKLKSAYAASDVKIKYAAKALTNISILKLMRKNGVGMEAVSLGEVQLALRAGYLPAEITFTPSGVDFNEIEEAVKIGIAINLDNLSTLQKFGAKFKDTYPCGLRLNPNIMAGGNIKISTGHSNSKFGISVLQLSEILDLIKKFNVRISGLHIHTGSDIKETEAFLKTAEVLFKTAKSFPDLKFLDFGSGFKVAYKEGDIETDIQELGDKLTKAFNEFCESYGRQLELWLEPGKFLVSESGTLLVQSTVVKPTPTVTFVSVNSGLNHLIRPMMYDAYHHIVNISNSTAPVDKYTVVGYICETDTFGSDRELNEVREGDILAFKNAGAYGFSMASNYNSRPKPAEVLIINGEAKLIRERETFEDLLKGQVEVDF</sequence>
<dbReference type="EMBL" id="FUZU01000002">
    <property type="protein sequence ID" value="SKC74415.1"/>
    <property type="molecule type" value="Genomic_DNA"/>
</dbReference>
<keyword evidence="4 5" id="KW-0456">Lyase</keyword>
<evidence type="ECO:0000256" key="1">
    <source>
        <dbReference type="ARBA" id="ARBA00001933"/>
    </source>
</evidence>
<comment type="function">
    <text evidence="5">Specifically catalyzes the decarboxylation of meso-diaminopimelate (meso-DAP) to L-lysine.</text>
</comment>
<comment type="similarity">
    <text evidence="5">Belongs to the Orn/Lys/Arg decarboxylase class-II family. LysA subfamily.</text>
</comment>
<dbReference type="InterPro" id="IPR000183">
    <property type="entry name" value="Orn/DAP/Arg_de-COase"/>
</dbReference>
<comment type="caution">
    <text evidence="5">Lacks conserved residue(s) required for the propagation of feature annotation.</text>
</comment>
<proteinExistence type="inferred from homology"/>
<dbReference type="Gene3D" id="2.40.37.10">
    <property type="entry name" value="Lyase, Ornithine Decarboxylase, Chain A, domain 1"/>
    <property type="match status" value="1"/>
</dbReference>
<comment type="subunit">
    <text evidence="5">Homodimer.</text>
</comment>
<dbReference type="InterPro" id="IPR009006">
    <property type="entry name" value="Ala_racemase/Decarboxylase_C"/>
</dbReference>
<keyword evidence="3 5" id="KW-0663">Pyridoxal phosphate</keyword>
<comment type="catalytic activity">
    <reaction evidence="5 8">
        <text>meso-2,6-diaminopimelate + H(+) = L-lysine + CO2</text>
        <dbReference type="Rhea" id="RHEA:15101"/>
        <dbReference type="ChEBI" id="CHEBI:15378"/>
        <dbReference type="ChEBI" id="CHEBI:16526"/>
        <dbReference type="ChEBI" id="CHEBI:32551"/>
        <dbReference type="ChEBI" id="CHEBI:57791"/>
        <dbReference type="EC" id="4.1.1.20"/>
    </reaction>
</comment>
<evidence type="ECO:0000256" key="6">
    <source>
        <dbReference type="NCBIfam" id="TIGR01048"/>
    </source>
</evidence>
<dbReference type="InterPro" id="IPR029066">
    <property type="entry name" value="PLP-binding_barrel"/>
</dbReference>
<evidence type="ECO:0000313" key="11">
    <source>
        <dbReference type="EMBL" id="SKC74415.1"/>
    </source>
</evidence>
<dbReference type="FunFam" id="3.20.20.10:FF:000003">
    <property type="entry name" value="Diaminopimelate decarboxylase"/>
    <property type="match status" value="1"/>
</dbReference>
<dbReference type="AlphaFoldDB" id="A0A1T5LFE4"/>
<feature type="binding site" evidence="5">
    <location>
        <position position="286"/>
    </location>
    <ligand>
        <name>pyridoxal 5'-phosphate</name>
        <dbReference type="ChEBI" id="CHEBI:597326"/>
    </ligand>
</feature>
<feature type="binding site" evidence="5">
    <location>
        <position position="424"/>
    </location>
    <ligand>
        <name>substrate</name>
    </ligand>
</feature>
<dbReference type="CDD" id="cd06828">
    <property type="entry name" value="PLPDE_III_DapDC"/>
    <property type="match status" value="1"/>
</dbReference>
<dbReference type="EC" id="4.1.1.20" evidence="5 6"/>
<name>A0A1T5LFE4_9BACT</name>
<dbReference type="Proteomes" id="UP000190961">
    <property type="component" value="Unassembled WGS sequence"/>
</dbReference>
<organism evidence="11 12">
    <name type="scientific">Ohtaekwangia koreensis</name>
    <dbReference type="NCBI Taxonomy" id="688867"/>
    <lineage>
        <taxon>Bacteria</taxon>
        <taxon>Pseudomonadati</taxon>
        <taxon>Bacteroidota</taxon>
        <taxon>Cytophagia</taxon>
        <taxon>Cytophagales</taxon>
        <taxon>Fulvivirgaceae</taxon>
        <taxon>Ohtaekwangia</taxon>
    </lineage>
</organism>
<dbReference type="NCBIfam" id="TIGR01048">
    <property type="entry name" value="lysA"/>
    <property type="match status" value="1"/>
</dbReference>
<feature type="domain" description="Orn/DAP/Arg decarboxylase 2 N-terminal" evidence="10">
    <location>
        <begin position="91"/>
        <end position="334"/>
    </location>
</feature>
<dbReference type="Pfam" id="PF02784">
    <property type="entry name" value="Orn_Arg_deC_N"/>
    <property type="match status" value="1"/>
</dbReference>
<evidence type="ECO:0000313" key="12">
    <source>
        <dbReference type="Proteomes" id="UP000190961"/>
    </source>
</evidence>
<feature type="domain" description="Orn/DAP/Arg decarboxylase 2 C-terminal" evidence="9">
    <location>
        <begin position="86"/>
        <end position="422"/>
    </location>
</feature>
<dbReference type="SUPFAM" id="SSF50621">
    <property type="entry name" value="Alanine racemase C-terminal domain-like"/>
    <property type="match status" value="1"/>
</dbReference>
<gene>
    <name evidence="5" type="primary">lysA</name>
    <name evidence="11" type="ORF">SAMN05660236_3069</name>
</gene>
<keyword evidence="5 8" id="KW-0457">Lysine biosynthesis</keyword>
<feature type="active site" description="Proton donor" evidence="7">
    <location>
        <position position="396"/>
    </location>
</feature>
<evidence type="ECO:0000256" key="7">
    <source>
        <dbReference type="PIRSR" id="PIRSR600183-50"/>
    </source>
</evidence>
<feature type="binding site" evidence="5">
    <location>
        <position position="370"/>
    </location>
    <ligand>
        <name>substrate</name>
    </ligand>
</feature>
<dbReference type="InterPro" id="IPR022644">
    <property type="entry name" value="De-COase2_N"/>
</dbReference>
<evidence type="ECO:0000256" key="2">
    <source>
        <dbReference type="ARBA" id="ARBA00022793"/>
    </source>
</evidence>
<evidence type="ECO:0000259" key="9">
    <source>
        <dbReference type="Pfam" id="PF00278"/>
    </source>
</evidence>
<dbReference type="GO" id="GO:0008836">
    <property type="term" value="F:diaminopimelate decarboxylase activity"/>
    <property type="evidence" value="ECO:0007669"/>
    <property type="project" value="UniProtKB-UniRule"/>
</dbReference>
<dbReference type="Pfam" id="PF00278">
    <property type="entry name" value="Orn_DAP_Arg_deC"/>
    <property type="match status" value="1"/>
</dbReference>
<dbReference type="PANTHER" id="PTHR43727:SF2">
    <property type="entry name" value="GROUP IV DECARBOXYLASE"/>
    <property type="match status" value="1"/>
</dbReference>
<feature type="modified residue" description="N6-(pyridoxal phosphate)lysine" evidence="5 7">
    <location>
        <position position="116"/>
    </location>
</feature>
<dbReference type="GO" id="GO:0009089">
    <property type="term" value="P:lysine biosynthetic process via diaminopimelate"/>
    <property type="evidence" value="ECO:0007669"/>
    <property type="project" value="UniProtKB-UniRule"/>
</dbReference>
<feature type="binding site" evidence="5">
    <location>
        <position position="397"/>
    </location>
    <ligand>
        <name>substrate</name>
    </ligand>
</feature>
<dbReference type="GO" id="GO:0030170">
    <property type="term" value="F:pyridoxal phosphate binding"/>
    <property type="evidence" value="ECO:0007669"/>
    <property type="project" value="UniProtKB-UniRule"/>
</dbReference>
<comment type="pathway">
    <text evidence="5 8">Amino-acid biosynthesis; L-lysine biosynthesis via DAP pathway; L-lysine from DL-2,6-diaminopimelate: step 1/1.</text>
</comment>